<sequence length="663" mass="74339">MRLLLVIVFSVVLSTGLVAQESSFTPVQRARMLHVVEQTGLLKSLLGDCFAYNREPFYVVNHGISRFDAQAAEDYLSVHPDSLVVDWASLSHQSPGLLAELAVKLALWELVQDPDGLWACEDASLCEALMKPLHRYLPERYRERPQSKGARHILGVVMHPSRPLSVKRQQMEALKVTPREQRQLLMAWSQAVERYVQAQGRRYFTMLAGESVGFELKMMAAGEGSGTAGLLGAYERRTDDTTRFSYAKGCGLFNYQFEGQRSSVTPRWYAEVRTVASRSGSNALHGALWGVDGKNQALVVVTRGDRSYHLFPTGSLLTPDQNHSEGMSYLDYLQAVTALKVERPVARLQQEGGLNELLQAEYERKEEIEVRLRVLESEIDSLQRMPGVISGDIQGRRQQINVLLGSLSARERRIVELGRKVSAQVTKAEKASAEVDAMQQLLGPAPQRWEKQGELYRYDDGVMFDATRQDLIFPDDILNDTLTIRLVSAAMTLSGRLRDEVQLLACMVNVPPVVPEEPCLSDSDEREFMFYYHPDAIVPTVSIDSLITFLKGLNASQVKVAVETDVAVTASRARYADACRERMHPLTDYGRQRYARVRVMVADDVAEVFIVAGTDPVPTRLSGLTKQERRALGIHHASVANNEVLARQRGEYLRQQIETMEGR</sequence>
<name>A0A2W7N6P1_9BACT</name>
<organism evidence="2 3">
    <name type="scientific">Breznakibacter xylanolyticus</name>
    <dbReference type="NCBI Taxonomy" id="990"/>
    <lineage>
        <taxon>Bacteria</taxon>
        <taxon>Pseudomonadati</taxon>
        <taxon>Bacteroidota</taxon>
        <taxon>Bacteroidia</taxon>
        <taxon>Marinilabiliales</taxon>
        <taxon>Marinilabiliaceae</taxon>
        <taxon>Breznakibacter</taxon>
    </lineage>
</organism>
<dbReference type="Proteomes" id="UP000249239">
    <property type="component" value="Unassembled WGS sequence"/>
</dbReference>
<evidence type="ECO:0000256" key="1">
    <source>
        <dbReference type="SAM" id="Coils"/>
    </source>
</evidence>
<dbReference type="AlphaFoldDB" id="A0A2W7N6P1"/>
<feature type="coiled-coil region" evidence="1">
    <location>
        <begin position="358"/>
        <end position="385"/>
    </location>
</feature>
<evidence type="ECO:0000313" key="3">
    <source>
        <dbReference type="Proteomes" id="UP000249239"/>
    </source>
</evidence>
<dbReference type="RefSeq" id="WP_146260704.1">
    <property type="nucleotide sequence ID" value="NZ_QKZK01000014.1"/>
</dbReference>
<dbReference type="OrthoDB" id="1114700at2"/>
<keyword evidence="3" id="KW-1185">Reference proteome</keyword>
<accession>A0A2W7N6P1</accession>
<gene>
    <name evidence="2" type="ORF">LX69_01959</name>
</gene>
<evidence type="ECO:0000313" key="2">
    <source>
        <dbReference type="EMBL" id="PZX16085.1"/>
    </source>
</evidence>
<protein>
    <submittedName>
        <fullName evidence="2">Uncharacterized protein</fullName>
    </submittedName>
</protein>
<dbReference type="EMBL" id="QKZK01000014">
    <property type="protein sequence ID" value="PZX16085.1"/>
    <property type="molecule type" value="Genomic_DNA"/>
</dbReference>
<comment type="caution">
    <text evidence="2">The sequence shown here is derived from an EMBL/GenBank/DDBJ whole genome shotgun (WGS) entry which is preliminary data.</text>
</comment>
<proteinExistence type="predicted"/>
<reference evidence="2 3" key="1">
    <citation type="submission" date="2018-06" db="EMBL/GenBank/DDBJ databases">
        <title>Genomic Encyclopedia of Archaeal and Bacterial Type Strains, Phase II (KMG-II): from individual species to whole genera.</title>
        <authorList>
            <person name="Goeker M."/>
        </authorList>
    </citation>
    <scope>NUCLEOTIDE SEQUENCE [LARGE SCALE GENOMIC DNA]</scope>
    <source>
        <strain evidence="2 3">DSM 6779</strain>
    </source>
</reference>
<keyword evidence="1" id="KW-0175">Coiled coil</keyword>